<dbReference type="GO" id="GO:0008168">
    <property type="term" value="F:methyltransferase activity"/>
    <property type="evidence" value="ECO:0007669"/>
    <property type="project" value="UniProtKB-KW"/>
</dbReference>
<organism evidence="3 4">
    <name type="scientific">Dellaglioa algida DSM 15638</name>
    <dbReference type="NCBI Taxonomy" id="1423719"/>
    <lineage>
        <taxon>Bacteria</taxon>
        <taxon>Bacillati</taxon>
        <taxon>Bacillota</taxon>
        <taxon>Bacilli</taxon>
        <taxon>Lactobacillales</taxon>
        <taxon>Lactobacillaceae</taxon>
        <taxon>Dellaglioa</taxon>
    </lineage>
</organism>
<dbReference type="OrthoDB" id="9811589at2"/>
<dbReference type="Gene3D" id="3.40.50.150">
    <property type="entry name" value="Vaccinia Virus protein VP39"/>
    <property type="match status" value="1"/>
</dbReference>
<dbReference type="SUPFAM" id="SSF53335">
    <property type="entry name" value="S-adenosyl-L-methionine-dependent methyltransferases"/>
    <property type="match status" value="1"/>
</dbReference>
<evidence type="ECO:0000256" key="1">
    <source>
        <dbReference type="ARBA" id="ARBA00022679"/>
    </source>
</evidence>
<feature type="domain" description="Methyltransferase" evidence="2">
    <location>
        <begin position="37"/>
        <end position="134"/>
    </location>
</feature>
<comment type="caution">
    <text evidence="3">The sequence shown here is derived from an EMBL/GenBank/DDBJ whole genome shotgun (WGS) entry which is preliminary data.</text>
</comment>
<name>A0A0R1HJ07_9LACO</name>
<evidence type="ECO:0000313" key="4">
    <source>
        <dbReference type="Proteomes" id="UP000051450"/>
    </source>
</evidence>
<dbReference type="EMBL" id="AZDI01000001">
    <property type="protein sequence ID" value="KRK46444.1"/>
    <property type="molecule type" value="Genomic_DNA"/>
</dbReference>
<protein>
    <submittedName>
        <fullName evidence="3">Putative methyltransferase (Putative)</fullName>
    </submittedName>
</protein>
<dbReference type="InterPro" id="IPR029063">
    <property type="entry name" value="SAM-dependent_MTases_sf"/>
</dbReference>
<evidence type="ECO:0000259" key="2">
    <source>
        <dbReference type="Pfam" id="PF13649"/>
    </source>
</evidence>
<dbReference type="STRING" id="1423719.FC66_GL000067"/>
<dbReference type="AlphaFoldDB" id="A0A0R1HJ07"/>
<evidence type="ECO:0000313" key="3">
    <source>
        <dbReference type="EMBL" id="KRK46444.1"/>
    </source>
</evidence>
<keyword evidence="1 3" id="KW-0808">Transferase</keyword>
<dbReference type="Pfam" id="PF13649">
    <property type="entry name" value="Methyltransf_25"/>
    <property type="match status" value="1"/>
</dbReference>
<dbReference type="GO" id="GO:0032259">
    <property type="term" value="P:methylation"/>
    <property type="evidence" value="ECO:0007669"/>
    <property type="project" value="UniProtKB-KW"/>
</dbReference>
<keyword evidence="3" id="KW-0489">Methyltransferase</keyword>
<dbReference type="CDD" id="cd02440">
    <property type="entry name" value="AdoMet_MTases"/>
    <property type="match status" value="1"/>
</dbReference>
<dbReference type="Proteomes" id="UP000051450">
    <property type="component" value="Unassembled WGS sequence"/>
</dbReference>
<accession>A0A0R1HJ07</accession>
<sequence length="246" mass="28083">MIYTTFSKLYDQLMDPDLYDSWQTFVEAQVPNKKTEILELACGAGQLAIALTQSGYSVVGLDLSEEMLSIADQHAQDTNVSLPLLQGDMMDLEDLELPQFDAVTCFADSFCYLPDAQSVGKVFKSIHGLLRTDGRFIFDVISTHQTDDIYPGYMYNYQDDSQAFLWSTFQDEQPHSVVHELTFFVKNESNDQFEKITEDHHERTYSVETYTELLKNAGFKNIQVSADFGTSKIDDKTTRLFFVCDK</sequence>
<dbReference type="PANTHER" id="PTHR43861">
    <property type="entry name" value="TRANS-ACONITATE 2-METHYLTRANSFERASE-RELATED"/>
    <property type="match status" value="1"/>
</dbReference>
<reference evidence="3 4" key="1">
    <citation type="journal article" date="2015" name="Genome Announc.">
        <title>Expanding the biotechnology potential of lactobacilli through comparative genomics of 213 strains and associated genera.</title>
        <authorList>
            <person name="Sun Z."/>
            <person name="Harris H.M."/>
            <person name="McCann A."/>
            <person name="Guo C."/>
            <person name="Argimon S."/>
            <person name="Zhang W."/>
            <person name="Yang X."/>
            <person name="Jeffery I.B."/>
            <person name="Cooney J.C."/>
            <person name="Kagawa T.F."/>
            <person name="Liu W."/>
            <person name="Song Y."/>
            <person name="Salvetti E."/>
            <person name="Wrobel A."/>
            <person name="Rasinkangas P."/>
            <person name="Parkhill J."/>
            <person name="Rea M.C."/>
            <person name="O'Sullivan O."/>
            <person name="Ritari J."/>
            <person name="Douillard F.P."/>
            <person name="Paul Ross R."/>
            <person name="Yang R."/>
            <person name="Briner A.E."/>
            <person name="Felis G.E."/>
            <person name="de Vos W.M."/>
            <person name="Barrangou R."/>
            <person name="Klaenhammer T.R."/>
            <person name="Caufield P.W."/>
            <person name="Cui Y."/>
            <person name="Zhang H."/>
            <person name="O'Toole P.W."/>
        </authorList>
    </citation>
    <scope>NUCLEOTIDE SEQUENCE [LARGE SCALE GENOMIC DNA]</scope>
    <source>
        <strain evidence="3 4">DSM 15638</strain>
    </source>
</reference>
<proteinExistence type="predicted"/>
<dbReference type="PATRIC" id="fig|1423719.4.peg.65"/>
<dbReference type="RefSeq" id="WP_057973389.1">
    <property type="nucleotide sequence ID" value="NZ_AZDI01000001.1"/>
</dbReference>
<dbReference type="Gene3D" id="2.20.25.110">
    <property type="entry name" value="S-adenosyl-L-methionine-dependent methyltransferases"/>
    <property type="match status" value="1"/>
</dbReference>
<gene>
    <name evidence="3" type="ORF">FC66_GL000067</name>
</gene>
<dbReference type="InterPro" id="IPR041698">
    <property type="entry name" value="Methyltransf_25"/>
</dbReference>
<keyword evidence="4" id="KW-1185">Reference proteome</keyword>